<dbReference type="Proteomes" id="UP001521184">
    <property type="component" value="Unassembled WGS sequence"/>
</dbReference>
<reference evidence="1 2" key="1">
    <citation type="journal article" date="2023" name="Plant Dis.">
        <title>First Report of Diplodia intermedia Causing Canker and Dieback Diseases on Apple Trees in Canada.</title>
        <authorList>
            <person name="Ellouze W."/>
            <person name="Ilyukhin E."/>
            <person name="Sulman M."/>
            <person name="Ali S."/>
        </authorList>
    </citation>
    <scope>NUCLEOTIDE SEQUENCE [LARGE SCALE GENOMIC DNA]</scope>
    <source>
        <strain evidence="1 2">M45-28</strain>
    </source>
</reference>
<organism evidence="1 2">
    <name type="scientific">Diplodia intermedia</name>
    <dbReference type="NCBI Taxonomy" id="856260"/>
    <lineage>
        <taxon>Eukaryota</taxon>
        <taxon>Fungi</taxon>
        <taxon>Dikarya</taxon>
        <taxon>Ascomycota</taxon>
        <taxon>Pezizomycotina</taxon>
        <taxon>Dothideomycetes</taxon>
        <taxon>Dothideomycetes incertae sedis</taxon>
        <taxon>Botryosphaeriales</taxon>
        <taxon>Botryosphaeriaceae</taxon>
        <taxon>Diplodia</taxon>
    </lineage>
</organism>
<protein>
    <submittedName>
        <fullName evidence="1">Uncharacterized protein</fullName>
    </submittedName>
</protein>
<comment type="caution">
    <text evidence="1">The sequence shown here is derived from an EMBL/GenBank/DDBJ whole genome shotgun (WGS) entry which is preliminary data.</text>
</comment>
<keyword evidence="2" id="KW-1185">Reference proteome</keyword>
<evidence type="ECO:0000313" key="2">
    <source>
        <dbReference type="Proteomes" id="UP001521184"/>
    </source>
</evidence>
<name>A0ABR3TGZ1_9PEZI</name>
<sequence>MDSGVKQVAEMHDDEPSRLEAALMNASVPMRPMSRGAGNVSRHVTAGDHDMREFDLDFSLCHDRYPFSDSRSLQDLMASIQLETLLKTAANFDTCTNIQCFEITEDRQGQSLSHPSNVFISSIPRVPYQKPATYACKTFLTGRSMRELFSELSVDPSFAMNTLGRPDYWAPVTRATLNKAGDLEAFGKTNLARVAK</sequence>
<dbReference type="EMBL" id="JAKEKT020000076">
    <property type="protein sequence ID" value="KAL1638688.1"/>
    <property type="molecule type" value="Genomic_DNA"/>
</dbReference>
<proteinExistence type="predicted"/>
<evidence type="ECO:0000313" key="1">
    <source>
        <dbReference type="EMBL" id="KAL1638688.1"/>
    </source>
</evidence>
<gene>
    <name evidence="1" type="ORF">SLS58_008720</name>
</gene>
<accession>A0ABR3TGZ1</accession>